<comment type="similarity">
    <text evidence="1 5">Belongs to the acetyltransferase family. RimI subfamily.</text>
</comment>
<dbReference type="PROSITE" id="PS51186">
    <property type="entry name" value="GNAT"/>
    <property type="match status" value="1"/>
</dbReference>
<dbReference type="PANTHER" id="PTHR43420">
    <property type="entry name" value="ACETYLTRANSFERASE"/>
    <property type="match status" value="1"/>
</dbReference>
<dbReference type="Gene3D" id="3.40.630.30">
    <property type="match status" value="1"/>
</dbReference>
<keyword evidence="8" id="KW-1185">Reference proteome</keyword>
<keyword evidence="7" id="KW-0689">Ribosomal protein</keyword>
<accession>A0ABZ2NJ56</accession>
<dbReference type="NCBIfam" id="TIGR01575">
    <property type="entry name" value="rimI"/>
    <property type="match status" value="1"/>
</dbReference>
<dbReference type="Proteomes" id="UP001377337">
    <property type="component" value="Chromosome"/>
</dbReference>
<name>A0ABZ2NJ56_9BACI</name>
<evidence type="ECO:0000313" key="7">
    <source>
        <dbReference type="EMBL" id="WXB97246.1"/>
    </source>
</evidence>
<sequence length="153" mass="17594">MGKSELKIRGMKVEDIESVYEIETKSFKSPWNKESFYNEVAHNLFATYLVAENEQRVIGYCGIWLIVDEAQITNIAILPEYRGNGYGELLLRKAMKEAKKRGAKQLSLEVRVSNYPAQSLYKKLGFQLGGIRKQYYTDNLEDALVMWVMLNGV</sequence>
<dbReference type="RefSeq" id="WP_338779514.1">
    <property type="nucleotide sequence ID" value="NZ_CP147407.1"/>
</dbReference>
<feature type="domain" description="N-acetyltransferase" evidence="6">
    <location>
        <begin position="6"/>
        <end position="151"/>
    </location>
</feature>
<evidence type="ECO:0000256" key="1">
    <source>
        <dbReference type="ARBA" id="ARBA00005395"/>
    </source>
</evidence>
<comment type="catalytic activity">
    <reaction evidence="5">
        <text>N-terminal L-alanyl-[ribosomal protein bS18] + acetyl-CoA = N-terminal N(alpha)-acetyl-L-alanyl-[ribosomal protein bS18] + CoA + H(+)</text>
        <dbReference type="Rhea" id="RHEA:43756"/>
        <dbReference type="Rhea" id="RHEA-COMP:10676"/>
        <dbReference type="Rhea" id="RHEA-COMP:10677"/>
        <dbReference type="ChEBI" id="CHEBI:15378"/>
        <dbReference type="ChEBI" id="CHEBI:57287"/>
        <dbReference type="ChEBI" id="CHEBI:57288"/>
        <dbReference type="ChEBI" id="CHEBI:64718"/>
        <dbReference type="ChEBI" id="CHEBI:83683"/>
        <dbReference type="EC" id="2.3.1.266"/>
    </reaction>
</comment>
<gene>
    <name evidence="7" type="primary">rimI</name>
    <name evidence="7" type="ORF">WCV65_01700</name>
</gene>
<dbReference type="CDD" id="cd04301">
    <property type="entry name" value="NAT_SF"/>
    <property type="match status" value="1"/>
</dbReference>
<comment type="function">
    <text evidence="5">Acetylates the N-terminal alanine of ribosomal protein bS18.</text>
</comment>
<evidence type="ECO:0000256" key="2">
    <source>
        <dbReference type="ARBA" id="ARBA00022490"/>
    </source>
</evidence>
<protein>
    <recommendedName>
        <fullName evidence="5">[Ribosomal protein bS18]-alanine N-acetyltransferase</fullName>
        <ecNumber evidence="5">2.3.1.266</ecNumber>
    </recommendedName>
</protein>
<dbReference type="GO" id="GO:0008999">
    <property type="term" value="F:protein-N-terminal-alanine acetyltransferase activity"/>
    <property type="evidence" value="ECO:0007669"/>
    <property type="project" value="UniProtKB-EC"/>
</dbReference>
<dbReference type="InterPro" id="IPR050680">
    <property type="entry name" value="YpeA/RimI_acetyltransf"/>
</dbReference>
<dbReference type="Pfam" id="PF00583">
    <property type="entry name" value="Acetyltransf_1"/>
    <property type="match status" value="1"/>
</dbReference>
<dbReference type="InterPro" id="IPR016181">
    <property type="entry name" value="Acyl_CoA_acyltransferase"/>
</dbReference>
<keyword evidence="3 7" id="KW-0808">Transferase</keyword>
<evidence type="ECO:0000256" key="3">
    <source>
        <dbReference type="ARBA" id="ARBA00022679"/>
    </source>
</evidence>
<evidence type="ECO:0000313" key="8">
    <source>
        <dbReference type="Proteomes" id="UP001377337"/>
    </source>
</evidence>
<dbReference type="EC" id="2.3.1.266" evidence="5"/>
<dbReference type="SUPFAM" id="SSF55729">
    <property type="entry name" value="Acyl-CoA N-acyltransferases (Nat)"/>
    <property type="match status" value="1"/>
</dbReference>
<evidence type="ECO:0000256" key="4">
    <source>
        <dbReference type="ARBA" id="ARBA00023315"/>
    </source>
</evidence>
<dbReference type="InterPro" id="IPR000182">
    <property type="entry name" value="GNAT_dom"/>
</dbReference>
<evidence type="ECO:0000256" key="5">
    <source>
        <dbReference type="RuleBase" id="RU363094"/>
    </source>
</evidence>
<dbReference type="EMBL" id="CP147407">
    <property type="protein sequence ID" value="WXB97246.1"/>
    <property type="molecule type" value="Genomic_DNA"/>
</dbReference>
<reference evidence="7 8" key="1">
    <citation type="submission" date="2024-02" db="EMBL/GenBank/DDBJ databases">
        <title>Seven novel Bacillus-like species.</title>
        <authorList>
            <person name="Liu G."/>
        </authorList>
    </citation>
    <scope>NUCLEOTIDE SEQUENCE [LARGE SCALE GENOMIC DNA]</scope>
    <source>
        <strain evidence="7 8">FJAT-52054</strain>
    </source>
</reference>
<proteinExistence type="inferred from homology"/>
<dbReference type="GO" id="GO:0005840">
    <property type="term" value="C:ribosome"/>
    <property type="evidence" value="ECO:0007669"/>
    <property type="project" value="UniProtKB-KW"/>
</dbReference>
<evidence type="ECO:0000259" key="6">
    <source>
        <dbReference type="PROSITE" id="PS51186"/>
    </source>
</evidence>
<keyword evidence="2 5" id="KW-0963">Cytoplasm</keyword>
<comment type="subcellular location">
    <subcellularLocation>
        <location evidence="5">Cytoplasm</location>
    </subcellularLocation>
</comment>
<keyword evidence="4 7" id="KW-0012">Acyltransferase</keyword>
<dbReference type="PANTHER" id="PTHR43420:SF44">
    <property type="entry name" value="ACETYLTRANSFERASE YPEA"/>
    <property type="match status" value="1"/>
</dbReference>
<organism evidence="7 8">
    <name type="scientific">Metabacillus sediminis</name>
    <dbReference type="NCBI Taxonomy" id="3117746"/>
    <lineage>
        <taxon>Bacteria</taxon>
        <taxon>Bacillati</taxon>
        <taxon>Bacillota</taxon>
        <taxon>Bacilli</taxon>
        <taxon>Bacillales</taxon>
        <taxon>Bacillaceae</taxon>
        <taxon>Metabacillus</taxon>
    </lineage>
</organism>
<keyword evidence="7" id="KW-0687">Ribonucleoprotein</keyword>
<dbReference type="InterPro" id="IPR006464">
    <property type="entry name" value="AcTrfase_RimI/Ard1"/>
</dbReference>